<dbReference type="InterPro" id="IPR036935">
    <property type="entry name" value="Ribosomal_bL9_N_sf"/>
</dbReference>
<feature type="domain" description="Ribosomal protein L9" evidence="8">
    <location>
        <begin position="1"/>
        <end position="42"/>
    </location>
</feature>
<evidence type="ECO:0000256" key="5">
    <source>
        <dbReference type="ARBA" id="ARBA00023274"/>
    </source>
</evidence>
<accession>A0A1G2KYL0</accession>
<dbReference type="NCBIfam" id="TIGR00158">
    <property type="entry name" value="L9"/>
    <property type="match status" value="1"/>
</dbReference>
<dbReference type="Proteomes" id="UP000178510">
    <property type="component" value="Unassembled WGS sequence"/>
</dbReference>
<sequence>MKVILLKDIPTLGRARDIKNVSDGYARNFLLPRKLAIPATDTLLAGAGARQAREAQAQSSKEAVWRAYAEKLKTMTLTFKTKMGEKGKAFGSIGAAAIHDALKKQGITVNKDWIMLDEPIKTAGEKKVAIKFPHGIMGEVTILIEPESKI</sequence>
<evidence type="ECO:0000256" key="2">
    <source>
        <dbReference type="ARBA" id="ARBA00022730"/>
    </source>
</evidence>
<dbReference type="Pfam" id="PF03948">
    <property type="entry name" value="Ribosomal_L9_C"/>
    <property type="match status" value="1"/>
</dbReference>
<organism evidence="10 11">
    <name type="scientific">Candidatus Sungbacteria bacterium RIFCSPHIGHO2_02_FULL_52_23</name>
    <dbReference type="NCBI Taxonomy" id="1802274"/>
    <lineage>
        <taxon>Bacteria</taxon>
        <taxon>Candidatus Sungiibacteriota</taxon>
    </lineage>
</organism>
<dbReference type="HAMAP" id="MF_00503">
    <property type="entry name" value="Ribosomal_bL9"/>
    <property type="match status" value="1"/>
</dbReference>
<dbReference type="Gene3D" id="3.10.430.100">
    <property type="entry name" value="Ribosomal protein L9, C-terminal domain"/>
    <property type="match status" value="1"/>
</dbReference>
<dbReference type="InterPro" id="IPR036791">
    <property type="entry name" value="Ribosomal_bL9_C_sf"/>
</dbReference>
<comment type="caution">
    <text evidence="10">The sequence shown here is derived from an EMBL/GenBank/DDBJ whole genome shotgun (WGS) entry which is preliminary data.</text>
</comment>
<evidence type="ECO:0000259" key="8">
    <source>
        <dbReference type="Pfam" id="PF01281"/>
    </source>
</evidence>
<evidence type="ECO:0000256" key="6">
    <source>
        <dbReference type="ARBA" id="ARBA00035292"/>
    </source>
</evidence>
<dbReference type="AlphaFoldDB" id="A0A1G2KYL0"/>
<dbReference type="GO" id="GO:0003735">
    <property type="term" value="F:structural constituent of ribosome"/>
    <property type="evidence" value="ECO:0007669"/>
    <property type="project" value="InterPro"/>
</dbReference>
<dbReference type="STRING" id="1802274.A3J58_00325"/>
<name>A0A1G2KYL0_9BACT</name>
<dbReference type="SUPFAM" id="SSF55658">
    <property type="entry name" value="L9 N-domain-like"/>
    <property type="match status" value="1"/>
</dbReference>
<dbReference type="InterPro" id="IPR020594">
    <property type="entry name" value="Ribosomal_bL9_bac/chp"/>
</dbReference>
<evidence type="ECO:0000313" key="11">
    <source>
        <dbReference type="Proteomes" id="UP000178510"/>
    </source>
</evidence>
<evidence type="ECO:0000256" key="3">
    <source>
        <dbReference type="ARBA" id="ARBA00022884"/>
    </source>
</evidence>
<keyword evidence="5 7" id="KW-0687">Ribonucleoprotein</keyword>
<dbReference type="GO" id="GO:0019843">
    <property type="term" value="F:rRNA binding"/>
    <property type="evidence" value="ECO:0007669"/>
    <property type="project" value="UniProtKB-UniRule"/>
</dbReference>
<proteinExistence type="inferred from homology"/>
<dbReference type="SUPFAM" id="SSF55653">
    <property type="entry name" value="Ribosomal protein L9 C-domain"/>
    <property type="match status" value="1"/>
</dbReference>
<dbReference type="EMBL" id="MHQM01000023">
    <property type="protein sequence ID" value="OHA03572.1"/>
    <property type="molecule type" value="Genomic_DNA"/>
</dbReference>
<dbReference type="InterPro" id="IPR009027">
    <property type="entry name" value="Ribosomal_bL9/RNase_H1_N"/>
</dbReference>
<dbReference type="GO" id="GO:0005840">
    <property type="term" value="C:ribosome"/>
    <property type="evidence" value="ECO:0007669"/>
    <property type="project" value="UniProtKB-KW"/>
</dbReference>
<evidence type="ECO:0000259" key="9">
    <source>
        <dbReference type="Pfam" id="PF03948"/>
    </source>
</evidence>
<evidence type="ECO:0000256" key="4">
    <source>
        <dbReference type="ARBA" id="ARBA00022980"/>
    </source>
</evidence>
<reference evidence="10 11" key="1">
    <citation type="journal article" date="2016" name="Nat. Commun.">
        <title>Thousands of microbial genomes shed light on interconnected biogeochemical processes in an aquifer system.</title>
        <authorList>
            <person name="Anantharaman K."/>
            <person name="Brown C.T."/>
            <person name="Hug L.A."/>
            <person name="Sharon I."/>
            <person name="Castelle C.J."/>
            <person name="Probst A.J."/>
            <person name="Thomas B.C."/>
            <person name="Singh A."/>
            <person name="Wilkins M.J."/>
            <person name="Karaoz U."/>
            <person name="Brodie E.L."/>
            <person name="Williams K.H."/>
            <person name="Hubbard S.S."/>
            <person name="Banfield J.F."/>
        </authorList>
    </citation>
    <scope>NUCLEOTIDE SEQUENCE [LARGE SCALE GENOMIC DNA]</scope>
</reference>
<keyword evidence="4 7" id="KW-0689">Ribosomal protein</keyword>
<protein>
    <recommendedName>
        <fullName evidence="6 7">Large ribosomal subunit protein bL9</fullName>
    </recommendedName>
</protein>
<comment type="function">
    <text evidence="7">Binds to the 23S rRNA.</text>
</comment>
<evidence type="ECO:0000313" key="10">
    <source>
        <dbReference type="EMBL" id="OHA03572.1"/>
    </source>
</evidence>
<dbReference type="InterPro" id="IPR000244">
    <property type="entry name" value="Ribosomal_bL9"/>
</dbReference>
<dbReference type="PANTHER" id="PTHR21368">
    <property type="entry name" value="50S RIBOSOMAL PROTEIN L9"/>
    <property type="match status" value="1"/>
</dbReference>
<dbReference type="GO" id="GO:1990904">
    <property type="term" value="C:ribonucleoprotein complex"/>
    <property type="evidence" value="ECO:0007669"/>
    <property type="project" value="UniProtKB-KW"/>
</dbReference>
<dbReference type="Gene3D" id="3.40.5.10">
    <property type="entry name" value="Ribosomal protein L9, N-terminal domain"/>
    <property type="match status" value="1"/>
</dbReference>
<dbReference type="InterPro" id="IPR020069">
    <property type="entry name" value="Ribosomal_bL9_C"/>
</dbReference>
<evidence type="ECO:0000256" key="7">
    <source>
        <dbReference type="HAMAP-Rule" id="MF_00503"/>
    </source>
</evidence>
<comment type="similarity">
    <text evidence="1 7">Belongs to the bacterial ribosomal protein bL9 family.</text>
</comment>
<dbReference type="Pfam" id="PF01281">
    <property type="entry name" value="Ribosomal_L9_N"/>
    <property type="match status" value="1"/>
</dbReference>
<keyword evidence="3 7" id="KW-0694">RNA-binding</keyword>
<keyword evidence="2 7" id="KW-0699">rRNA-binding</keyword>
<evidence type="ECO:0000256" key="1">
    <source>
        <dbReference type="ARBA" id="ARBA00010605"/>
    </source>
</evidence>
<gene>
    <name evidence="7" type="primary">rplI</name>
    <name evidence="10" type="ORF">A3J58_00325</name>
</gene>
<dbReference type="GO" id="GO:0006412">
    <property type="term" value="P:translation"/>
    <property type="evidence" value="ECO:0007669"/>
    <property type="project" value="UniProtKB-UniRule"/>
</dbReference>
<feature type="domain" description="Large ribosomal subunit protein bL9 C-terminal" evidence="9">
    <location>
        <begin position="67"/>
        <end position="145"/>
    </location>
</feature>
<dbReference type="InterPro" id="IPR020070">
    <property type="entry name" value="Ribosomal_bL9_N"/>
</dbReference>